<dbReference type="STRING" id="1255658.FM114_00255"/>
<evidence type="ECO:0000256" key="3">
    <source>
        <dbReference type="ARBA" id="ARBA00004236"/>
    </source>
</evidence>
<keyword evidence="13" id="KW-1185">Reference proteome</keyword>
<dbReference type="SUPFAM" id="SSF47384">
    <property type="entry name" value="Homodimeric domain of signal transducing histidine kinase"/>
    <property type="match status" value="1"/>
</dbReference>
<evidence type="ECO:0000256" key="10">
    <source>
        <dbReference type="ARBA" id="ARBA00039401"/>
    </source>
</evidence>
<dbReference type="EC" id="2.7.13.3" evidence="4"/>
<reference evidence="12 13" key="1">
    <citation type="submission" date="2017-02" db="EMBL/GenBank/DDBJ databases">
        <authorList>
            <person name="Peterson S.W."/>
        </authorList>
    </citation>
    <scope>NUCLEOTIDE SEQUENCE [LARGE SCALE GENOMIC DNA]</scope>
    <source>
        <strain evidence="12 13">LSP_Lj1</strain>
    </source>
</reference>
<dbReference type="CDD" id="cd00082">
    <property type="entry name" value="HisKA"/>
    <property type="match status" value="1"/>
</dbReference>
<dbReference type="InterPro" id="IPR036890">
    <property type="entry name" value="HATPase_C_sf"/>
</dbReference>
<dbReference type="AlphaFoldDB" id="A0A1R4I7B6"/>
<keyword evidence="8" id="KW-0902">Two-component regulatory system</keyword>
<evidence type="ECO:0000256" key="4">
    <source>
        <dbReference type="ARBA" id="ARBA00012438"/>
    </source>
</evidence>
<dbReference type="PANTHER" id="PTHR45453">
    <property type="entry name" value="PHOSPHATE REGULON SENSOR PROTEIN PHOR"/>
    <property type="match status" value="1"/>
</dbReference>
<organism evidence="12 13">
    <name type="scientific">Luteococcus japonicus LSP_Lj1</name>
    <dbReference type="NCBI Taxonomy" id="1255658"/>
    <lineage>
        <taxon>Bacteria</taxon>
        <taxon>Bacillati</taxon>
        <taxon>Actinomycetota</taxon>
        <taxon>Actinomycetes</taxon>
        <taxon>Propionibacteriales</taxon>
        <taxon>Propionibacteriaceae</taxon>
        <taxon>Luteococcus</taxon>
    </lineage>
</organism>
<keyword evidence="6 12" id="KW-0808">Transferase</keyword>
<evidence type="ECO:0000256" key="5">
    <source>
        <dbReference type="ARBA" id="ARBA00022553"/>
    </source>
</evidence>
<evidence type="ECO:0000256" key="1">
    <source>
        <dbReference type="ARBA" id="ARBA00000085"/>
    </source>
</evidence>
<dbReference type="Gene3D" id="3.30.565.10">
    <property type="entry name" value="Histidine kinase-like ATPase, C-terminal domain"/>
    <property type="match status" value="1"/>
</dbReference>
<evidence type="ECO:0000256" key="9">
    <source>
        <dbReference type="ARBA" id="ARBA00023136"/>
    </source>
</evidence>
<dbReference type="PRINTS" id="PR00344">
    <property type="entry name" value="BCTRLSENSOR"/>
</dbReference>
<comment type="subcellular location">
    <subcellularLocation>
        <location evidence="3">Cell membrane</location>
    </subcellularLocation>
</comment>
<dbReference type="InterPro" id="IPR003594">
    <property type="entry name" value="HATPase_dom"/>
</dbReference>
<feature type="domain" description="Histidine kinase" evidence="11">
    <location>
        <begin position="159"/>
        <end position="379"/>
    </location>
</feature>
<gene>
    <name evidence="12" type="ORF">FM114_00255</name>
</gene>
<comment type="catalytic activity">
    <reaction evidence="1">
        <text>ATP + protein L-histidine = ADP + protein N-phospho-L-histidine.</text>
        <dbReference type="EC" id="2.7.13.3"/>
    </reaction>
</comment>
<dbReference type="FunFam" id="1.10.287.130:FF:000001">
    <property type="entry name" value="Two-component sensor histidine kinase"/>
    <property type="match status" value="1"/>
</dbReference>
<sequence length="388" mass="42649">MMTALWILLGLALGLVLGIGVTWWWMRSLSRYEQVAQPEPTKPSVVEPQVVEVVNLLRSAALVIGPHDEVLHSNPQARTLGICRGDRVVIAEVLEQIRAVRRQQEPVVFDTEVGRGIGAPSLHLNVRVSPLGDRQVLVLADDRTPLLRVDETRRDFVANVGHELKTPIGAVRLLAEAVESAADDPEAVRHFAARMQRESARLGELVTQIIDLSRLQADDPMLRAEFVQVGDILDDALARSRELATKRAVNLVRTGDEEFTVLGDRTQLTDALANLVTNAIVYSDEKARVAITTSLVDEDGDNFVEVSVADNGIGISDENQQRIFERFYRVDYGRSRDNGGTGLGLSIVKHIAAVHGGTVNVWSKLGQGSTFTIRLPLQPSTLESERLS</sequence>
<evidence type="ECO:0000259" key="11">
    <source>
        <dbReference type="PROSITE" id="PS50109"/>
    </source>
</evidence>
<evidence type="ECO:0000313" key="13">
    <source>
        <dbReference type="Proteomes" id="UP000188342"/>
    </source>
</evidence>
<dbReference type="Pfam" id="PF02518">
    <property type="entry name" value="HATPase_c"/>
    <property type="match status" value="1"/>
</dbReference>
<evidence type="ECO:0000256" key="6">
    <source>
        <dbReference type="ARBA" id="ARBA00022679"/>
    </source>
</evidence>
<dbReference type="InterPro" id="IPR005467">
    <property type="entry name" value="His_kinase_dom"/>
</dbReference>
<protein>
    <recommendedName>
        <fullName evidence="10">Sensor-like histidine kinase SenX3</fullName>
        <ecNumber evidence="4">2.7.13.3</ecNumber>
    </recommendedName>
</protein>
<accession>A0A1R4I7B6</accession>
<dbReference type="Proteomes" id="UP000188342">
    <property type="component" value="Unassembled WGS sequence"/>
</dbReference>
<evidence type="ECO:0000256" key="8">
    <source>
        <dbReference type="ARBA" id="ARBA00023012"/>
    </source>
</evidence>
<dbReference type="InterPro" id="IPR003661">
    <property type="entry name" value="HisK_dim/P_dom"/>
</dbReference>
<dbReference type="CDD" id="cd00075">
    <property type="entry name" value="HATPase"/>
    <property type="match status" value="1"/>
</dbReference>
<dbReference type="SUPFAM" id="SSF55874">
    <property type="entry name" value="ATPase domain of HSP90 chaperone/DNA topoisomerase II/histidine kinase"/>
    <property type="match status" value="1"/>
</dbReference>
<keyword evidence="9" id="KW-0472">Membrane</keyword>
<name>A0A1R4I7B6_9ACTN</name>
<evidence type="ECO:0000256" key="2">
    <source>
        <dbReference type="ARBA" id="ARBA00001968"/>
    </source>
</evidence>
<dbReference type="EMBL" id="FUKQ01000001">
    <property type="protein sequence ID" value="SJN15688.1"/>
    <property type="molecule type" value="Genomic_DNA"/>
</dbReference>
<comment type="cofactor">
    <cofactor evidence="2">
        <name>a divalent metal cation</name>
        <dbReference type="ChEBI" id="CHEBI:60240"/>
    </cofactor>
</comment>
<keyword evidence="7" id="KW-0418">Kinase</keyword>
<dbReference type="InterPro" id="IPR004358">
    <property type="entry name" value="Sig_transdc_His_kin-like_C"/>
</dbReference>
<dbReference type="PANTHER" id="PTHR45453:SF1">
    <property type="entry name" value="PHOSPHATE REGULON SENSOR PROTEIN PHOR"/>
    <property type="match status" value="1"/>
</dbReference>
<evidence type="ECO:0000256" key="7">
    <source>
        <dbReference type="ARBA" id="ARBA00022777"/>
    </source>
</evidence>
<dbReference type="Gene3D" id="1.10.287.130">
    <property type="match status" value="1"/>
</dbReference>
<dbReference type="FunFam" id="3.30.565.10:FF:000006">
    <property type="entry name" value="Sensor histidine kinase WalK"/>
    <property type="match status" value="1"/>
</dbReference>
<dbReference type="GO" id="GO:0000155">
    <property type="term" value="F:phosphorelay sensor kinase activity"/>
    <property type="evidence" value="ECO:0007669"/>
    <property type="project" value="InterPro"/>
</dbReference>
<dbReference type="InterPro" id="IPR036097">
    <property type="entry name" value="HisK_dim/P_sf"/>
</dbReference>
<dbReference type="InterPro" id="IPR050351">
    <property type="entry name" value="BphY/WalK/GraS-like"/>
</dbReference>
<dbReference type="GO" id="GO:0005509">
    <property type="term" value="F:calcium ion binding"/>
    <property type="evidence" value="ECO:0007669"/>
    <property type="project" value="UniProtKB-ARBA"/>
</dbReference>
<proteinExistence type="predicted"/>
<dbReference type="SMART" id="SM00387">
    <property type="entry name" value="HATPase_c"/>
    <property type="match status" value="1"/>
</dbReference>
<dbReference type="GO" id="GO:0005886">
    <property type="term" value="C:plasma membrane"/>
    <property type="evidence" value="ECO:0007669"/>
    <property type="project" value="UniProtKB-SubCell"/>
</dbReference>
<dbReference type="GO" id="GO:0016036">
    <property type="term" value="P:cellular response to phosphate starvation"/>
    <property type="evidence" value="ECO:0007669"/>
    <property type="project" value="TreeGrafter"/>
</dbReference>
<dbReference type="GO" id="GO:0004721">
    <property type="term" value="F:phosphoprotein phosphatase activity"/>
    <property type="evidence" value="ECO:0007669"/>
    <property type="project" value="TreeGrafter"/>
</dbReference>
<dbReference type="Pfam" id="PF00512">
    <property type="entry name" value="HisKA"/>
    <property type="match status" value="1"/>
</dbReference>
<keyword evidence="5" id="KW-0597">Phosphoprotein</keyword>
<evidence type="ECO:0000313" key="12">
    <source>
        <dbReference type="EMBL" id="SJN15688.1"/>
    </source>
</evidence>
<dbReference type="PROSITE" id="PS50109">
    <property type="entry name" value="HIS_KIN"/>
    <property type="match status" value="1"/>
</dbReference>
<dbReference type="SMART" id="SM00388">
    <property type="entry name" value="HisKA"/>
    <property type="match status" value="1"/>
</dbReference>